<accession>A0ACC6MD98</accession>
<reference evidence="1 2" key="1">
    <citation type="journal article" date="2021" name="Chemosphere">
        <title>Bioballs carrying a syntrophic Rhodococcus and Mycolicibacterium consortium for simultaneous sorption and biodegradation of fuel oil in contaminated freshwater.</title>
        <authorList>
            <person name="Naloka K."/>
            <person name="Polrit D."/>
            <person name="Muangchinda C."/>
            <person name="Thoetkiattikul H."/>
            <person name="Pinyakong O."/>
        </authorList>
    </citation>
    <scope>NUCLEOTIDE SEQUENCE [LARGE SCALE GENOMIC DNA]</scope>
    <source>
        <strain evidence="1 2">J101</strain>
    </source>
</reference>
<comment type="caution">
    <text evidence="1">The sequence shown here is derived from an EMBL/GenBank/DDBJ whole genome shotgun (WGS) entry which is preliminary data.</text>
</comment>
<evidence type="ECO:0000313" key="2">
    <source>
        <dbReference type="Proteomes" id="UP001289645"/>
    </source>
</evidence>
<sequence>MVLAGCSDAEDRLDATVRSFAEALSRGDADAAADLTSDPAAASATLGELFASLGSDVSFRPDRVRAVDSEGGFALGATWTFGPDDAHEWTYTTDGEATADGQEWKIRWDPAVVAPGLDAGPLAYSTLVPQPAARVLDRTGAELLTQHVVTLVDLAPDADVAAVAALLNPIAPTITAESLAADVGAAAGAPVTAVTLREEDLTPIEAALTALRGVTLRPQLRLLATDRALTSPTLTGLADLWQQRTDAAAGWAVTAQTSAGPQRVGGQDAKPVGDIASTLDIGMQRAAEDALAPLGTPAAIVAIQPSTGNLLAVGQNAPADAQGPIALTGLYPPGSTFKTVTVSAALQAGQVTPDTIVNCPGTENIEGRQIPNDDEFDLGEVPLHTAFARSCNTTMGRLAVNLPPDALTDAAAQLGLGIDYVAPGMTTVTGSVPVADSSALRVEEGIGQGQVTASPFGMALVAATLAHGSVPAPAIVEGQPGVADRTPQPLPATIDDQVQAMMRETITDGTASQLQDIPGLLGKTGTAEYIDDQHAHGWFVGIAGDLALAVFVSDAGSSAPAVDAAGRFLRTVA</sequence>
<gene>
    <name evidence="1" type="ORF">OHX15_04410</name>
</gene>
<dbReference type="Proteomes" id="UP001289645">
    <property type="component" value="Unassembled WGS sequence"/>
</dbReference>
<keyword evidence="2" id="KW-1185">Reference proteome</keyword>
<evidence type="ECO:0000313" key="1">
    <source>
        <dbReference type="EMBL" id="MDZ5084621.1"/>
    </source>
</evidence>
<name>A0ACC6MD98_MYCPF</name>
<organism evidence="1 2">
    <name type="scientific">Mycolicibacterium parafortuitum</name>
    <name type="common">Mycobacterium parafortuitum</name>
    <dbReference type="NCBI Taxonomy" id="39692"/>
    <lineage>
        <taxon>Bacteria</taxon>
        <taxon>Bacillati</taxon>
        <taxon>Actinomycetota</taxon>
        <taxon>Actinomycetes</taxon>
        <taxon>Mycobacteriales</taxon>
        <taxon>Mycobacteriaceae</taxon>
        <taxon>Mycolicibacterium</taxon>
    </lineage>
</organism>
<proteinExistence type="predicted"/>
<dbReference type="EMBL" id="JAOXLN010000003">
    <property type="protein sequence ID" value="MDZ5084621.1"/>
    <property type="molecule type" value="Genomic_DNA"/>
</dbReference>
<protein>
    <submittedName>
        <fullName evidence="1">Penicillin-binding transpeptidase domain-containing protein</fullName>
    </submittedName>
</protein>